<dbReference type="Pfam" id="PF00254">
    <property type="entry name" value="FKBP_C"/>
    <property type="match status" value="1"/>
</dbReference>
<dbReference type="InterPro" id="IPR044197">
    <property type="entry name" value="FKBP17-1-like"/>
</dbReference>
<dbReference type="AlphaFoldDB" id="A0AAV5I346"/>
<name>A0AAV5I346_9ROSI</name>
<protein>
    <recommendedName>
        <fullName evidence="1">peptidylprolyl isomerase</fullName>
        <ecNumber evidence="1">5.2.1.8</ecNumber>
    </recommendedName>
</protein>
<dbReference type="EMBL" id="BPVZ01000006">
    <property type="protein sequence ID" value="GKU92674.1"/>
    <property type="molecule type" value="Genomic_DNA"/>
</dbReference>
<dbReference type="InterPro" id="IPR046357">
    <property type="entry name" value="PPIase_dom_sf"/>
</dbReference>
<dbReference type="InterPro" id="IPR001179">
    <property type="entry name" value="PPIase_FKBP_dom"/>
</dbReference>
<evidence type="ECO:0000313" key="3">
    <source>
        <dbReference type="EMBL" id="GKU92674.1"/>
    </source>
</evidence>
<organism evidence="3 4">
    <name type="scientific">Rubroshorea leprosula</name>
    <dbReference type="NCBI Taxonomy" id="152421"/>
    <lineage>
        <taxon>Eukaryota</taxon>
        <taxon>Viridiplantae</taxon>
        <taxon>Streptophyta</taxon>
        <taxon>Embryophyta</taxon>
        <taxon>Tracheophyta</taxon>
        <taxon>Spermatophyta</taxon>
        <taxon>Magnoliopsida</taxon>
        <taxon>eudicotyledons</taxon>
        <taxon>Gunneridae</taxon>
        <taxon>Pentapetalae</taxon>
        <taxon>rosids</taxon>
        <taxon>malvids</taxon>
        <taxon>Malvales</taxon>
        <taxon>Dipterocarpaceae</taxon>
        <taxon>Rubroshorea</taxon>
    </lineage>
</organism>
<keyword evidence="1" id="KW-0413">Isomerase</keyword>
<dbReference type="Proteomes" id="UP001054252">
    <property type="component" value="Unassembled WGS sequence"/>
</dbReference>
<evidence type="ECO:0000313" key="4">
    <source>
        <dbReference type="Proteomes" id="UP001054252"/>
    </source>
</evidence>
<proteinExistence type="predicted"/>
<accession>A0AAV5I346</accession>
<comment type="catalytic activity">
    <reaction evidence="1">
        <text>[protein]-peptidylproline (omega=180) = [protein]-peptidylproline (omega=0)</text>
        <dbReference type="Rhea" id="RHEA:16237"/>
        <dbReference type="Rhea" id="RHEA-COMP:10747"/>
        <dbReference type="Rhea" id="RHEA-COMP:10748"/>
        <dbReference type="ChEBI" id="CHEBI:83833"/>
        <dbReference type="ChEBI" id="CHEBI:83834"/>
        <dbReference type="EC" id="5.2.1.8"/>
    </reaction>
</comment>
<evidence type="ECO:0000256" key="1">
    <source>
        <dbReference type="PROSITE-ProRule" id="PRU00277"/>
    </source>
</evidence>
<gene>
    <name evidence="3" type="ORF">SLEP1_g6373</name>
</gene>
<dbReference type="EC" id="5.2.1.8" evidence="1"/>
<feature type="domain" description="PPIase FKBP-type" evidence="2">
    <location>
        <begin position="108"/>
        <end position="228"/>
    </location>
</feature>
<keyword evidence="1" id="KW-0697">Rotamase</keyword>
<dbReference type="SUPFAM" id="SSF54534">
    <property type="entry name" value="FKBP-like"/>
    <property type="match status" value="1"/>
</dbReference>
<dbReference type="PANTHER" id="PTHR47860:SF1">
    <property type="entry name" value="PEPTIDYL-PROLYL CIS-TRANS ISOMERASE FKBP17-1, CHLOROPLASTIC"/>
    <property type="match status" value="1"/>
</dbReference>
<dbReference type="PANTHER" id="PTHR47860">
    <property type="entry name" value="PEPTIDYL-PROLYL CIS-TRANS ISOMERASE FKBP17-1, CHLOROPLASTIC"/>
    <property type="match status" value="1"/>
</dbReference>
<dbReference type="PROSITE" id="PS50059">
    <property type="entry name" value="FKBP_PPIASE"/>
    <property type="match status" value="1"/>
</dbReference>
<dbReference type="GO" id="GO:0003755">
    <property type="term" value="F:peptidyl-prolyl cis-trans isomerase activity"/>
    <property type="evidence" value="ECO:0007669"/>
    <property type="project" value="UniProtKB-KW"/>
</dbReference>
<sequence length="229" mass="24818">MLIQCFASAPYLHEPHHHTLHRTLTKSPSSPFVSATCPSSSSSSSSSTAISRRREILLLSITTATCSILLPAPPSKSAVSTDFFELPNSGGVKALDLRLGTGATPDDGDQVAIHYYGRLAAKQGWRFDSTYDHKDSSGDPIPFVFTLGSRKVISGIEAAVRSMKVGGTRRVIIPPSQGYQNTSQEPVPPNFFDRQRLFTTIFNPTRLANGEGSTLGTLIFDIELVSVRH</sequence>
<dbReference type="Gene3D" id="3.10.50.40">
    <property type="match status" value="1"/>
</dbReference>
<comment type="caution">
    <text evidence="3">The sequence shown here is derived from an EMBL/GenBank/DDBJ whole genome shotgun (WGS) entry which is preliminary data.</text>
</comment>
<reference evidence="3 4" key="1">
    <citation type="journal article" date="2021" name="Commun. Biol.">
        <title>The genome of Shorea leprosula (Dipterocarpaceae) highlights the ecological relevance of drought in aseasonal tropical rainforests.</title>
        <authorList>
            <person name="Ng K.K.S."/>
            <person name="Kobayashi M.J."/>
            <person name="Fawcett J.A."/>
            <person name="Hatakeyama M."/>
            <person name="Paape T."/>
            <person name="Ng C.H."/>
            <person name="Ang C.C."/>
            <person name="Tnah L.H."/>
            <person name="Lee C.T."/>
            <person name="Nishiyama T."/>
            <person name="Sese J."/>
            <person name="O'Brien M.J."/>
            <person name="Copetti D."/>
            <person name="Mohd Noor M.I."/>
            <person name="Ong R.C."/>
            <person name="Putra M."/>
            <person name="Sireger I.Z."/>
            <person name="Indrioko S."/>
            <person name="Kosugi Y."/>
            <person name="Izuno A."/>
            <person name="Isagi Y."/>
            <person name="Lee S.L."/>
            <person name="Shimizu K.K."/>
        </authorList>
    </citation>
    <scope>NUCLEOTIDE SEQUENCE [LARGE SCALE GENOMIC DNA]</scope>
    <source>
        <strain evidence="3">214</strain>
    </source>
</reference>
<evidence type="ECO:0000259" key="2">
    <source>
        <dbReference type="PROSITE" id="PS50059"/>
    </source>
</evidence>
<keyword evidence="4" id="KW-1185">Reference proteome</keyword>